<dbReference type="InterPro" id="IPR028098">
    <property type="entry name" value="Glyco_trans_4-like_N"/>
</dbReference>
<organism evidence="3 4">
    <name type="scientific">Candidatus Falkowbacteria bacterium RIFOXYA2_FULL_38_12</name>
    <dbReference type="NCBI Taxonomy" id="1797993"/>
    <lineage>
        <taxon>Bacteria</taxon>
        <taxon>Candidatus Falkowiibacteriota</taxon>
    </lineage>
</organism>
<protein>
    <recommendedName>
        <fullName evidence="5">Glycosyl transferase family 1 domain-containing protein</fullName>
    </recommendedName>
</protein>
<sequence>MRVAIVHDHLVQKGGAEAVLQIFQSIFPEAPIFTLVYDKEKMDKDFIESNIKTSFIQKFPGGVRFFKWFLLLMPLATEKYNLNDYDVVISNSSAFAKGVITRPETLHLCYCHTPTRYLWTDSHLYIKELPHSGFVKSIVSLFLPRLRVWDRMAAERVDKFIANSKTVQKRIAKYYGKESQVIYPPIDVSKFRIFPAQENYFLAGGRLVAYKRFDLIVQAFNKLNIPLKIFGDGPELEKLKKMAKPNIEFLGKVSEEKRAELYGKCQAFIHPQEEDFGMMVVEAMASGRPVLAYNKGGALETVIPGKTGEFFDHQGWEPLAHEIIKFKPEKYNPEEIREHAKKFDVAEFKNKIKSLVEDSWKEFGGSI</sequence>
<dbReference type="InterPro" id="IPR050194">
    <property type="entry name" value="Glycosyltransferase_grp1"/>
</dbReference>
<evidence type="ECO:0000313" key="4">
    <source>
        <dbReference type="Proteomes" id="UP000177407"/>
    </source>
</evidence>
<dbReference type="PANTHER" id="PTHR45947:SF3">
    <property type="entry name" value="SULFOQUINOVOSYL TRANSFERASE SQD2"/>
    <property type="match status" value="1"/>
</dbReference>
<dbReference type="SUPFAM" id="SSF53756">
    <property type="entry name" value="UDP-Glycosyltransferase/glycogen phosphorylase"/>
    <property type="match status" value="1"/>
</dbReference>
<dbReference type="InterPro" id="IPR001296">
    <property type="entry name" value="Glyco_trans_1"/>
</dbReference>
<feature type="domain" description="Glycosyl transferase family 1" evidence="1">
    <location>
        <begin position="194"/>
        <end position="342"/>
    </location>
</feature>
<evidence type="ECO:0000259" key="2">
    <source>
        <dbReference type="Pfam" id="PF13439"/>
    </source>
</evidence>
<gene>
    <name evidence="3" type="ORF">A2257_02425</name>
</gene>
<dbReference type="PANTHER" id="PTHR45947">
    <property type="entry name" value="SULFOQUINOVOSYL TRANSFERASE SQD2"/>
    <property type="match status" value="1"/>
</dbReference>
<reference evidence="3 4" key="1">
    <citation type="journal article" date="2016" name="Nat. Commun.">
        <title>Thousands of microbial genomes shed light on interconnected biogeochemical processes in an aquifer system.</title>
        <authorList>
            <person name="Anantharaman K."/>
            <person name="Brown C.T."/>
            <person name="Hug L.A."/>
            <person name="Sharon I."/>
            <person name="Castelle C.J."/>
            <person name="Probst A.J."/>
            <person name="Thomas B.C."/>
            <person name="Singh A."/>
            <person name="Wilkins M.J."/>
            <person name="Karaoz U."/>
            <person name="Brodie E.L."/>
            <person name="Williams K.H."/>
            <person name="Hubbard S.S."/>
            <person name="Banfield J.F."/>
        </authorList>
    </citation>
    <scope>NUCLEOTIDE SEQUENCE [LARGE SCALE GENOMIC DNA]</scope>
</reference>
<evidence type="ECO:0008006" key="5">
    <source>
        <dbReference type="Google" id="ProtNLM"/>
    </source>
</evidence>
<evidence type="ECO:0000259" key="1">
    <source>
        <dbReference type="Pfam" id="PF00534"/>
    </source>
</evidence>
<accession>A0A1F5S503</accession>
<dbReference type="Gene3D" id="3.40.50.2000">
    <property type="entry name" value="Glycogen Phosphorylase B"/>
    <property type="match status" value="2"/>
</dbReference>
<comment type="caution">
    <text evidence="3">The sequence shown here is derived from an EMBL/GenBank/DDBJ whole genome shotgun (WGS) entry which is preliminary data.</text>
</comment>
<dbReference type="AlphaFoldDB" id="A0A1F5S503"/>
<dbReference type="Proteomes" id="UP000177407">
    <property type="component" value="Unassembled WGS sequence"/>
</dbReference>
<evidence type="ECO:0000313" key="3">
    <source>
        <dbReference type="EMBL" id="OGF21632.1"/>
    </source>
</evidence>
<dbReference type="Pfam" id="PF13439">
    <property type="entry name" value="Glyco_transf_4"/>
    <property type="match status" value="1"/>
</dbReference>
<name>A0A1F5S503_9BACT</name>
<proteinExistence type="predicted"/>
<dbReference type="EMBL" id="MFGA01000002">
    <property type="protein sequence ID" value="OGF21632.1"/>
    <property type="molecule type" value="Genomic_DNA"/>
</dbReference>
<dbReference type="GO" id="GO:0016757">
    <property type="term" value="F:glycosyltransferase activity"/>
    <property type="evidence" value="ECO:0007669"/>
    <property type="project" value="InterPro"/>
</dbReference>
<dbReference type="Pfam" id="PF00534">
    <property type="entry name" value="Glycos_transf_1"/>
    <property type="match status" value="1"/>
</dbReference>
<feature type="domain" description="Glycosyltransferase subfamily 4-like N-terminal" evidence="2">
    <location>
        <begin position="54"/>
        <end position="189"/>
    </location>
</feature>